<dbReference type="AlphaFoldDB" id="A0A964TBC1"/>
<reference evidence="1" key="1">
    <citation type="submission" date="2020-01" db="EMBL/GenBank/DDBJ databases">
        <title>Muricauda ochracea sp. nov., isolated from a tidal flat of Garorim bay in Korea.</title>
        <authorList>
            <person name="Kim D."/>
            <person name="Yoo Y."/>
            <person name="Kim J.-J."/>
        </authorList>
    </citation>
    <scope>NUCLEOTIDE SEQUENCE</scope>
    <source>
        <strain evidence="1">JGD-17</strain>
    </source>
</reference>
<name>A0A964TBC1_9FLAO</name>
<organism evidence="1 2">
    <name type="scientific">Flagellimonas ochracea</name>
    <dbReference type="NCBI Taxonomy" id="2696472"/>
    <lineage>
        <taxon>Bacteria</taxon>
        <taxon>Pseudomonadati</taxon>
        <taxon>Bacteroidota</taxon>
        <taxon>Flavobacteriia</taxon>
        <taxon>Flavobacteriales</taxon>
        <taxon>Flavobacteriaceae</taxon>
        <taxon>Flagellimonas</taxon>
    </lineage>
</organism>
<evidence type="ECO:0000313" key="1">
    <source>
        <dbReference type="EMBL" id="NAY91737.1"/>
    </source>
</evidence>
<comment type="caution">
    <text evidence="1">The sequence shown here is derived from an EMBL/GenBank/DDBJ whole genome shotgun (WGS) entry which is preliminary data.</text>
</comment>
<evidence type="ECO:0000313" key="2">
    <source>
        <dbReference type="Proteomes" id="UP000667650"/>
    </source>
</evidence>
<dbReference type="RefSeq" id="WP_166523141.1">
    <property type="nucleotide sequence ID" value="NZ_JAAABI010000002.1"/>
</dbReference>
<keyword evidence="2" id="KW-1185">Reference proteome</keyword>
<proteinExistence type="predicted"/>
<gene>
    <name evidence="1" type="ORF">GTQ34_07400</name>
</gene>
<sequence>MKRKLITFLSISLISLILYMALSEPENSVPESIKDEVAAALDYFPELENIPIEFKFKKKIKKSVMMAQPSFGSLFRSRKNRGYVVLISKSFKITGKKFKTVNVPKDVLIGWIGHELGHVMDYQQKGNLELIGFGVRYILLKEHVRKAERTADLEAVRHGMAEYIIKTKKFILDNAEIDESYKERIRTYYLSPEEIRDIVEEKD</sequence>
<protein>
    <submittedName>
        <fullName evidence="1">Uncharacterized protein</fullName>
    </submittedName>
</protein>
<accession>A0A964TBC1</accession>
<dbReference type="EMBL" id="JAAABI010000002">
    <property type="protein sequence ID" value="NAY91737.1"/>
    <property type="molecule type" value="Genomic_DNA"/>
</dbReference>
<dbReference type="Proteomes" id="UP000667650">
    <property type="component" value="Unassembled WGS sequence"/>
</dbReference>